<dbReference type="GeneID" id="103524463"/>
<evidence type="ECO:0000256" key="1">
    <source>
        <dbReference type="ARBA" id="ARBA00004123"/>
    </source>
</evidence>
<dbReference type="InterPro" id="IPR055079">
    <property type="entry name" value="POP1_C"/>
</dbReference>
<dbReference type="KEGG" id="dci:103524463"/>
<evidence type="ECO:0000256" key="2">
    <source>
        <dbReference type="ARBA" id="ARBA00022694"/>
    </source>
</evidence>
<keyword evidence="2" id="KW-0819">tRNA processing</keyword>
<feature type="region of interest" description="Disordered" evidence="4">
    <location>
        <begin position="702"/>
        <end position="804"/>
    </location>
</feature>
<dbReference type="InterPro" id="IPR009723">
    <property type="entry name" value="Pop1_N"/>
</dbReference>
<feature type="compositionally biased region" description="Basic and acidic residues" evidence="4">
    <location>
        <begin position="587"/>
        <end position="604"/>
    </location>
</feature>
<dbReference type="PANTHER" id="PTHR22731">
    <property type="entry name" value="RIBONUCLEASES P/MRP PROTEIN SUBUNIT POP1"/>
    <property type="match status" value="1"/>
</dbReference>
<keyword evidence="3" id="KW-0539">Nucleus</keyword>
<dbReference type="GO" id="GO:0001682">
    <property type="term" value="P:tRNA 5'-leader removal"/>
    <property type="evidence" value="ECO:0007669"/>
    <property type="project" value="InterPro"/>
</dbReference>
<feature type="compositionally biased region" description="Basic and acidic residues" evidence="4">
    <location>
        <begin position="712"/>
        <end position="722"/>
    </location>
</feature>
<evidence type="ECO:0000259" key="5">
    <source>
        <dbReference type="Pfam" id="PF06978"/>
    </source>
</evidence>
<evidence type="ECO:0000313" key="8">
    <source>
        <dbReference type="Proteomes" id="UP000079169"/>
    </source>
</evidence>
<reference evidence="9" key="1">
    <citation type="submission" date="2025-08" db="UniProtKB">
        <authorList>
            <consortium name="RefSeq"/>
        </authorList>
    </citation>
    <scope>IDENTIFICATION</scope>
</reference>
<organism evidence="8 9">
    <name type="scientific">Diaphorina citri</name>
    <name type="common">Asian citrus psyllid</name>
    <dbReference type="NCBI Taxonomy" id="121845"/>
    <lineage>
        <taxon>Eukaryota</taxon>
        <taxon>Metazoa</taxon>
        <taxon>Ecdysozoa</taxon>
        <taxon>Arthropoda</taxon>
        <taxon>Hexapoda</taxon>
        <taxon>Insecta</taxon>
        <taxon>Pterygota</taxon>
        <taxon>Neoptera</taxon>
        <taxon>Paraneoptera</taxon>
        <taxon>Hemiptera</taxon>
        <taxon>Sternorrhyncha</taxon>
        <taxon>Psylloidea</taxon>
        <taxon>Psyllidae</taxon>
        <taxon>Diaphorininae</taxon>
        <taxon>Diaphorina</taxon>
    </lineage>
</organism>
<feature type="region of interest" description="Disordered" evidence="4">
    <location>
        <begin position="968"/>
        <end position="1070"/>
    </location>
</feature>
<feature type="domain" description="POP1 C-terminal" evidence="7">
    <location>
        <begin position="674"/>
        <end position="777"/>
    </location>
</feature>
<dbReference type="Pfam" id="PF22770">
    <property type="entry name" value="POP1_C"/>
    <property type="match status" value="2"/>
</dbReference>
<comment type="subcellular location">
    <subcellularLocation>
        <location evidence="1">Nucleus</location>
    </subcellularLocation>
</comment>
<dbReference type="RefSeq" id="XP_008487701.2">
    <property type="nucleotide sequence ID" value="XM_008489479.3"/>
</dbReference>
<dbReference type="InterPro" id="IPR012590">
    <property type="entry name" value="POPLD_dom"/>
</dbReference>
<feature type="region of interest" description="Disordered" evidence="4">
    <location>
        <begin position="155"/>
        <end position="190"/>
    </location>
</feature>
<keyword evidence="8" id="KW-1185">Reference proteome</keyword>
<feature type="domain" description="Pop1 N-terminal" evidence="5">
    <location>
        <begin position="20"/>
        <end position="94"/>
    </location>
</feature>
<feature type="compositionally biased region" description="Polar residues" evidence="4">
    <location>
        <begin position="723"/>
        <end position="733"/>
    </location>
</feature>
<dbReference type="STRING" id="121845.A0A1S3DTJ4"/>
<evidence type="ECO:0000259" key="6">
    <source>
        <dbReference type="Pfam" id="PF08170"/>
    </source>
</evidence>
<dbReference type="PANTHER" id="PTHR22731:SF3">
    <property type="entry name" value="RIBONUCLEASES P_MRP PROTEIN SUBUNIT POP1"/>
    <property type="match status" value="1"/>
</dbReference>
<evidence type="ECO:0000259" key="7">
    <source>
        <dbReference type="Pfam" id="PF22770"/>
    </source>
</evidence>
<gene>
    <name evidence="9" type="primary">LOC103524463</name>
</gene>
<feature type="compositionally biased region" description="Polar residues" evidence="4">
    <location>
        <begin position="782"/>
        <end position="804"/>
    </location>
</feature>
<dbReference type="GO" id="GO:0000172">
    <property type="term" value="C:ribonuclease MRP complex"/>
    <property type="evidence" value="ECO:0007669"/>
    <property type="project" value="InterPro"/>
</dbReference>
<evidence type="ECO:0000256" key="3">
    <source>
        <dbReference type="ARBA" id="ARBA00023242"/>
    </source>
</evidence>
<dbReference type="Proteomes" id="UP000079169">
    <property type="component" value="Unplaced"/>
</dbReference>
<feature type="domain" description="POP1 C-terminal" evidence="7">
    <location>
        <begin position="1013"/>
        <end position="1151"/>
    </location>
</feature>
<feature type="compositionally biased region" description="Basic and acidic residues" evidence="4">
    <location>
        <begin position="180"/>
        <end position="190"/>
    </location>
</feature>
<sequence length="1152" mass="130910">MRLAKQNLKCPHRPTRKYRRRPSNLLAEYNRRQRRHVWLETHIWHAKRFAMRPAWGYKLPERPNEKSYRACVRALDRYCILQDISYLACIELVGPEVRLLQGLSQHTDRSTGLSPGAQCHLSGAKEGHVMFYERNRHPYGAIGKVRVLWKPLPREEETSGKVNPNHFSERTSPPSPIPDNPRRERAKKSVEREKLALKNIPFERKVPVYVSAQGEVRMYVLKDALNRFELRGPLSGAVLARAFKLYEEEGEGSSSQAADARIPISLRATSVQEDTDPRPRLWALLQRCSPSQFPPRSVIGAIIRDPRFNMPVQRTRRELDPGEDEDLVELASLPSGLAESPLWCPAVRDWASTSKLSTAEIQRLFSSRLVPGVPQPHEQHHASPLPILVIQQEGTRHCHKKLGFGSGWDIVFPAGWSMPLLLALVFNGARVGGLREALNLSVQMRTEPALSVDSRAWRELEARRTNEARDNYFRKPSKKRPNFNRLGIASPFTFPWDVLLNDWASNPDPPETTRTKINQEPMDVDGETIDATRLDHQTIDASKWHHQEFEQEQQCGEVESEANHHYYILRDRQMIGKLNNFIQNVKGDSDDKCKNSPKSKSDSRHRQHFKSANKNSPHFKSESKNSQPFKSDNKRQNKNHTKTNTSQPVPTSDRADFDDLEADLLKVVRDPHRCLVQVNLRMIKRGTMDKYANICLPTTADVDTLTYGGRPNSKDRCTRTDKSNVSARTTEGSTGKAPSAKERAGKKYKPNRSQGGTGPKVIESTSESKERDEEMDEMVCTKTGSGQWETQGESQYNPKAKGHSQSQHLVGVETLRQAKYNPKAQEYSEYRSSGVETLSRGEICEPLHRDTTRRARKALTRAHRALLVRLKRRRARAKRRATEFEVAKRVKRAGAPTRDLTETYAHIMRQLWVPEVRLPGLKESEGSTSNESKETVNYLKQVSRMIETPSGNHDPELTANVSEPCRDHAKIHDSSSGGTNQAGFARSSKRARKCSDDPTERRVKARMDTNEAEKSRSQLDENSTGENVDIQDCDRKPAEIPISKHTSSKDTATKDDRNCDTEQKNSSSRDVTALLTSRLRPITSLRFHTSRELMGFVTSESFHATAQLGQGCVTFYGLMELLRNAVQGRVKPLVLVRQTKDLNYHWAEISVV</sequence>
<feature type="compositionally biased region" description="Polar residues" evidence="4">
    <location>
        <begin position="160"/>
        <end position="172"/>
    </location>
</feature>
<dbReference type="Pfam" id="PF06978">
    <property type="entry name" value="POP1_N"/>
    <property type="match status" value="1"/>
</dbReference>
<dbReference type="GO" id="GO:0005655">
    <property type="term" value="C:nucleolar ribonuclease P complex"/>
    <property type="evidence" value="ECO:0007669"/>
    <property type="project" value="InterPro"/>
</dbReference>
<evidence type="ECO:0000313" key="9">
    <source>
        <dbReference type="RefSeq" id="XP_008487701.2"/>
    </source>
</evidence>
<feature type="compositionally biased region" description="Basic and acidic residues" evidence="4">
    <location>
        <begin position="993"/>
        <end position="1019"/>
    </location>
</feature>
<dbReference type="CTD" id="10940"/>
<dbReference type="AlphaFoldDB" id="A0A1S3DTJ4"/>
<protein>
    <submittedName>
        <fullName evidence="9">Uncharacterized protein LOC103524463</fullName>
    </submittedName>
</protein>
<dbReference type="PaxDb" id="121845-A0A1S3DTJ4"/>
<name>A0A1S3DTJ4_DIACI</name>
<dbReference type="Pfam" id="PF08170">
    <property type="entry name" value="POPLD"/>
    <property type="match status" value="1"/>
</dbReference>
<evidence type="ECO:0000256" key="4">
    <source>
        <dbReference type="SAM" id="MobiDB-lite"/>
    </source>
</evidence>
<feature type="compositionally biased region" description="Polar residues" evidence="4">
    <location>
        <begin position="612"/>
        <end position="630"/>
    </location>
</feature>
<proteinExistence type="predicted"/>
<accession>A0A1S3DTJ4</accession>
<feature type="compositionally biased region" description="Basic and acidic residues" evidence="4">
    <location>
        <begin position="1047"/>
        <end position="1063"/>
    </location>
</feature>
<feature type="domain" description="POPLD" evidence="6">
    <location>
        <begin position="407"/>
        <end position="496"/>
    </location>
</feature>
<feature type="region of interest" description="Disordered" evidence="4">
    <location>
        <begin position="585"/>
        <end position="655"/>
    </location>
</feature>
<dbReference type="InterPro" id="IPR039182">
    <property type="entry name" value="Pop1"/>
</dbReference>